<dbReference type="InterPro" id="IPR006461">
    <property type="entry name" value="PLAC_motif_containing"/>
</dbReference>
<gene>
    <name evidence="1" type="ORF">NDES1114_LOCUS6399</name>
    <name evidence="2" type="ORF">NDES1114_LOCUS6401</name>
</gene>
<dbReference type="AlphaFoldDB" id="A0A6U4QFQ3"/>
<reference evidence="2" key="1">
    <citation type="submission" date="2021-01" db="EMBL/GenBank/DDBJ databases">
        <authorList>
            <person name="Corre E."/>
            <person name="Pelletier E."/>
            <person name="Niang G."/>
            <person name="Scheremetjew M."/>
            <person name="Finn R."/>
            <person name="Kale V."/>
            <person name="Holt S."/>
            <person name="Cochrane G."/>
            <person name="Meng A."/>
            <person name="Brown T."/>
            <person name="Cohen L."/>
        </authorList>
    </citation>
    <scope>NUCLEOTIDE SEQUENCE</scope>
    <source>
        <strain evidence="2">CCAP 1951/1</strain>
    </source>
</reference>
<dbReference type="EMBL" id="HBGF01009646">
    <property type="protein sequence ID" value="CAD9099437.1"/>
    <property type="molecule type" value="Transcribed_RNA"/>
</dbReference>
<dbReference type="EMBL" id="HBGF01009648">
    <property type="protein sequence ID" value="CAD9099441.1"/>
    <property type="molecule type" value="Transcribed_RNA"/>
</dbReference>
<dbReference type="PANTHER" id="PTHR15907">
    <property type="entry name" value="DUF614 FAMILY PROTEIN-RELATED"/>
    <property type="match status" value="1"/>
</dbReference>
<protein>
    <submittedName>
        <fullName evidence="2">Uncharacterized protein</fullName>
    </submittedName>
</protein>
<accession>A0A6U4QFQ3</accession>
<sequence>MAGLLQKAELAAKGEVAKNTTGPPEWQDGICSCCDDTGICCQTVFCAPCTAANMINKRETGAAAFDCFTCICFMVGTYATNNRYATWLGMALRRELVQRYGIQGESQCNTCMLGMCCAPCNYCQIQREMGKRKEHCGGCCANPPAEEASMGDKIAMAIGSAINSGAHMPRPWGSPVCGCDLPECCEGFWCSCCIYGFIGTKMDSERVVGVDGSVAKLDPVSCCGALWYPQGWAYQHRREVMERYNIVGESHLMSLIMVLCCPFCSTLQQRREMGYAGEWPGGLIVKDPPAKPESN</sequence>
<dbReference type="NCBIfam" id="TIGR01571">
    <property type="entry name" value="A_thal_Cys_rich"/>
    <property type="match status" value="2"/>
</dbReference>
<name>A0A6U4QFQ3_NEODS</name>
<evidence type="ECO:0000313" key="2">
    <source>
        <dbReference type="EMBL" id="CAD9099441.1"/>
    </source>
</evidence>
<organism evidence="2">
    <name type="scientific">Neobodo designis</name>
    <name type="common">Flagellated protozoan</name>
    <name type="synonym">Bodo designis</name>
    <dbReference type="NCBI Taxonomy" id="312471"/>
    <lineage>
        <taxon>Eukaryota</taxon>
        <taxon>Discoba</taxon>
        <taxon>Euglenozoa</taxon>
        <taxon>Kinetoplastea</taxon>
        <taxon>Metakinetoplastina</taxon>
        <taxon>Neobodonida</taxon>
        <taxon>Neobodo</taxon>
    </lineage>
</organism>
<proteinExistence type="predicted"/>
<dbReference type="Pfam" id="PF04749">
    <property type="entry name" value="PLAC8"/>
    <property type="match status" value="2"/>
</dbReference>
<evidence type="ECO:0000313" key="1">
    <source>
        <dbReference type="EMBL" id="CAD9099437.1"/>
    </source>
</evidence>